<reference evidence="1 2" key="1">
    <citation type="journal article" date="2015" name="Nature">
        <title>rRNA introns, odd ribosomes, and small enigmatic genomes across a large radiation of phyla.</title>
        <authorList>
            <person name="Brown C.T."/>
            <person name="Hug L.A."/>
            <person name="Thomas B.C."/>
            <person name="Sharon I."/>
            <person name="Castelle C.J."/>
            <person name="Singh A."/>
            <person name="Wilkins M.J."/>
            <person name="Williams K.H."/>
            <person name="Banfield J.F."/>
        </authorList>
    </citation>
    <scope>NUCLEOTIDE SEQUENCE [LARGE SCALE GENOMIC DNA]</scope>
</reference>
<name>A0A0G1K4Y6_9BACT</name>
<comment type="caution">
    <text evidence="1">The sequence shown here is derived from an EMBL/GenBank/DDBJ whole genome shotgun (WGS) entry which is preliminary data.</text>
</comment>
<dbReference type="AlphaFoldDB" id="A0A0G1K4Y6"/>
<proteinExistence type="predicted"/>
<accession>A0A0G1K4Y6</accession>
<gene>
    <name evidence="1" type="ORF">UW74_C0021G0012</name>
</gene>
<evidence type="ECO:0000313" key="1">
    <source>
        <dbReference type="EMBL" id="KKT78660.1"/>
    </source>
</evidence>
<dbReference type="EMBL" id="LCJM01000021">
    <property type="protein sequence ID" value="KKT78660.1"/>
    <property type="molecule type" value="Genomic_DNA"/>
</dbReference>
<dbReference type="Proteomes" id="UP000034889">
    <property type="component" value="Unassembled WGS sequence"/>
</dbReference>
<protein>
    <submittedName>
        <fullName evidence="1">Uncharacterized protein</fullName>
    </submittedName>
</protein>
<organism evidence="1 2">
    <name type="scientific">Candidatus Giovannonibacteria bacterium GW2011_GWC2_44_8</name>
    <dbReference type="NCBI Taxonomy" id="1618657"/>
    <lineage>
        <taxon>Bacteria</taxon>
        <taxon>Candidatus Giovannoniibacteriota</taxon>
    </lineage>
</organism>
<sequence length="65" mass="7522">MGKTVVKNPEKFIDTRIAVEDNSDCISFNLREDLSRRGNREWRYHQWSNAVGASKSISGKSYLLF</sequence>
<evidence type="ECO:0000313" key="2">
    <source>
        <dbReference type="Proteomes" id="UP000034889"/>
    </source>
</evidence>